<name>A0A1G2HHC8_9BACT</name>
<comment type="caution">
    <text evidence="1">The sequence shown here is derived from an EMBL/GenBank/DDBJ whole genome shotgun (WGS) entry which is preliminary data.</text>
</comment>
<dbReference type="Proteomes" id="UP000176770">
    <property type="component" value="Unassembled WGS sequence"/>
</dbReference>
<evidence type="ECO:0000313" key="1">
    <source>
        <dbReference type="EMBL" id="OGZ61906.1"/>
    </source>
</evidence>
<dbReference type="SUPFAM" id="SSF89550">
    <property type="entry name" value="PHP domain-like"/>
    <property type="match status" value="1"/>
</dbReference>
<protein>
    <submittedName>
        <fullName evidence="1">DNA helicase UvrD</fullName>
    </submittedName>
</protein>
<keyword evidence="1" id="KW-0378">Hydrolase</keyword>
<dbReference type="PANTHER" id="PTHR40084:SF1">
    <property type="entry name" value="PHOSPHOTRANSFERASE"/>
    <property type="match status" value="1"/>
</dbReference>
<dbReference type="STRING" id="1802165.A3F94_00665"/>
<accession>A0A1G2HHC8</accession>
<dbReference type="EMBL" id="MHOK01000013">
    <property type="protein sequence ID" value="OGZ61906.1"/>
    <property type="molecule type" value="Genomic_DNA"/>
</dbReference>
<dbReference type="InterPro" id="IPR016195">
    <property type="entry name" value="Pol/histidinol_Pase-like"/>
</dbReference>
<evidence type="ECO:0000313" key="2">
    <source>
        <dbReference type="Proteomes" id="UP000176770"/>
    </source>
</evidence>
<sequence length="414" mass="46898">MKLVIDLHVHSKYSRATSKSLDLEALDKSAQMKGVKVLGTGDFTHPLWFAQLEKNLQEAEPGLYKRKESKTDTRFILTCEISSVYSKGGKVRRTHTLLFAPSLETVRKINRTLNKVGNLKSDGRPILGLDVKELTKIALDASPDCMIVPAHAWTPWFSVFGSKSGFDSLEECFEELTPHIYAIETGLSSDPPMNWRVSALDNITLLSNSDCHSAPKILREANVMDCNLSYYDIMNVIKTKDKEKFLYTIEFFPQEGKYHYDGHRICKYCVRPDTRESDKCPKCGRPLTIGVLSRVQDLADRPQGFRPKNAIDYKNLIPLNEIIAEAFGRGPATKTVQKEYNKLIESFGTELEVLLNVSEFEIKKITDDIVAQAIIRMRKGEVNISPGYDGEYGHISIFKKGEREKINNRQAKIL</sequence>
<reference evidence="1 2" key="1">
    <citation type="journal article" date="2016" name="Nat. Commun.">
        <title>Thousands of microbial genomes shed light on interconnected biogeochemical processes in an aquifer system.</title>
        <authorList>
            <person name="Anantharaman K."/>
            <person name="Brown C.T."/>
            <person name="Hug L.A."/>
            <person name="Sharon I."/>
            <person name="Castelle C.J."/>
            <person name="Probst A.J."/>
            <person name="Thomas B.C."/>
            <person name="Singh A."/>
            <person name="Wilkins M.J."/>
            <person name="Karaoz U."/>
            <person name="Brodie E.L."/>
            <person name="Williams K.H."/>
            <person name="Hubbard S.S."/>
            <person name="Banfield J.F."/>
        </authorList>
    </citation>
    <scope>NUCLEOTIDE SEQUENCE [LARGE SCALE GENOMIC DNA]</scope>
</reference>
<dbReference type="PANTHER" id="PTHR40084">
    <property type="entry name" value="PHOSPHOHYDROLASE, PHP FAMILY"/>
    <property type="match status" value="1"/>
</dbReference>
<dbReference type="AlphaFoldDB" id="A0A1G2HHC8"/>
<dbReference type="CDD" id="cd19067">
    <property type="entry name" value="PfuEndoQ-like"/>
    <property type="match status" value="1"/>
</dbReference>
<dbReference type="GO" id="GO:0004386">
    <property type="term" value="F:helicase activity"/>
    <property type="evidence" value="ECO:0007669"/>
    <property type="project" value="UniProtKB-KW"/>
</dbReference>
<proteinExistence type="predicted"/>
<dbReference type="Gene3D" id="3.20.20.140">
    <property type="entry name" value="Metal-dependent hydrolases"/>
    <property type="match status" value="1"/>
</dbReference>
<gene>
    <name evidence="1" type="ORF">A3F94_00665</name>
</gene>
<keyword evidence="1" id="KW-0347">Helicase</keyword>
<organism evidence="1 2">
    <name type="scientific">Candidatus Spechtbacteria bacterium RIFCSPLOWO2_12_FULL_38_22</name>
    <dbReference type="NCBI Taxonomy" id="1802165"/>
    <lineage>
        <taxon>Bacteria</taxon>
        <taxon>Candidatus Spechtiibacteriota</taxon>
    </lineage>
</organism>
<keyword evidence="1" id="KW-0547">Nucleotide-binding</keyword>
<keyword evidence="1" id="KW-0067">ATP-binding</keyword>